<evidence type="ECO:0000313" key="4">
    <source>
        <dbReference type="Proteomes" id="UP000239002"/>
    </source>
</evidence>
<feature type="domain" description="Phytase-like" evidence="2">
    <location>
        <begin position="69"/>
        <end position="372"/>
    </location>
</feature>
<keyword evidence="1" id="KW-0472">Membrane</keyword>
<keyword evidence="1" id="KW-1133">Transmembrane helix</keyword>
<dbReference type="Proteomes" id="UP000239002">
    <property type="component" value="Unassembled WGS sequence"/>
</dbReference>
<proteinExistence type="predicted"/>
<dbReference type="EMBL" id="PTJE01000010">
    <property type="protein sequence ID" value="PPK92529.1"/>
    <property type="molecule type" value="Genomic_DNA"/>
</dbReference>
<name>A0A2S6IEA0_9FLAO</name>
<comment type="caution">
    <text evidence="3">The sequence shown here is derived from an EMBL/GenBank/DDBJ whole genome shotgun (WGS) entry which is preliminary data.</text>
</comment>
<sequence length="393" mass="44104">MKIKFALRDSSFFKDIRMIQLVKTFFVFLILMMVVSCGNTTKLKPADTPISLRFTDEYVLPDTTIFENTRVGGLSGIDYGNGAWYAISDDADLPRFYKMDISYNHQGFNSIALNELIKFKDSHGIVIPNGTVDPESIRYDNGNFVWTSEGNIKKGVKPFVHMVNSSGKLVKEIPLASRFLPSNQAGYGPHHNGVFEGVSLSLDRKGYWVAMELPLKEDGTEPTVEENNSPVRIAYINKETGRFEKEIVYALDKVERPAINGNTFELNGLVELVEYEQNKFLVLERSYSMGYKDGGNTVKIYLVDATNATDVRDIKSLKGSNYTGVTKKLLFNFETIRAQLTNAVVDNIEGITLGPDFKNGNRSLVVVADNNFSLYGPQLNQFILFEIEQSIAN</sequence>
<dbReference type="PANTHER" id="PTHR37957">
    <property type="entry name" value="BLR7070 PROTEIN"/>
    <property type="match status" value="1"/>
</dbReference>
<dbReference type="Pfam" id="PF13449">
    <property type="entry name" value="Phytase-like"/>
    <property type="match status" value="1"/>
</dbReference>
<protein>
    <recommendedName>
        <fullName evidence="2">Phytase-like domain-containing protein</fullName>
    </recommendedName>
</protein>
<evidence type="ECO:0000259" key="2">
    <source>
        <dbReference type="Pfam" id="PF13449"/>
    </source>
</evidence>
<reference evidence="3 4" key="1">
    <citation type="submission" date="2018-02" db="EMBL/GenBank/DDBJ databases">
        <title>Genomic Encyclopedia of Archaeal and Bacterial Type Strains, Phase II (KMG-II): from individual species to whole genera.</title>
        <authorList>
            <person name="Goeker M."/>
        </authorList>
    </citation>
    <scope>NUCLEOTIDE SEQUENCE [LARGE SCALE GENOMIC DNA]</scope>
    <source>
        <strain evidence="3 4">DSM 16809</strain>
    </source>
</reference>
<gene>
    <name evidence="3" type="ORF">LY01_02930</name>
</gene>
<feature type="transmembrane region" description="Helical" evidence="1">
    <location>
        <begin position="21"/>
        <end position="41"/>
    </location>
</feature>
<keyword evidence="4" id="KW-1185">Reference proteome</keyword>
<evidence type="ECO:0000313" key="3">
    <source>
        <dbReference type="EMBL" id="PPK92529.1"/>
    </source>
</evidence>
<evidence type="ECO:0000256" key="1">
    <source>
        <dbReference type="SAM" id="Phobius"/>
    </source>
</evidence>
<organism evidence="3 4">
    <name type="scientific">Nonlabens xylanidelens</name>
    <dbReference type="NCBI Taxonomy" id="191564"/>
    <lineage>
        <taxon>Bacteria</taxon>
        <taxon>Pseudomonadati</taxon>
        <taxon>Bacteroidota</taxon>
        <taxon>Flavobacteriia</taxon>
        <taxon>Flavobacteriales</taxon>
        <taxon>Flavobacteriaceae</taxon>
        <taxon>Nonlabens</taxon>
    </lineage>
</organism>
<dbReference type="PANTHER" id="PTHR37957:SF1">
    <property type="entry name" value="PHYTASE-LIKE DOMAIN-CONTAINING PROTEIN"/>
    <property type="match status" value="1"/>
</dbReference>
<dbReference type="AlphaFoldDB" id="A0A2S6IEA0"/>
<keyword evidence="1" id="KW-0812">Transmembrane</keyword>
<dbReference type="InterPro" id="IPR027372">
    <property type="entry name" value="Phytase-like_dom"/>
</dbReference>
<dbReference type="RefSeq" id="WP_105022970.1">
    <property type="nucleotide sequence ID" value="NZ_MQVW01000002.1"/>
</dbReference>
<dbReference type="OrthoDB" id="9798539at2"/>
<accession>A0A2S6IEA0</accession>